<sequence length="86" mass="10028">MCDALKIEFQPRWKEELVCSMDGRQFVLEMTMGVLSVYLPSESKWEADAPEWASHQWERVSDDLVAWCSQQDIPVVIEDSAWVSFM</sequence>
<dbReference type="KEGG" id="bmei:Spa11_28360"/>
<dbReference type="EMBL" id="CP036349">
    <property type="protein sequence ID" value="QDV74630.1"/>
    <property type="molecule type" value="Genomic_DNA"/>
</dbReference>
<keyword evidence="2" id="KW-1185">Reference proteome</keyword>
<dbReference type="AlphaFoldDB" id="A0A518KA21"/>
<reference evidence="1 2" key="1">
    <citation type="submission" date="2019-02" db="EMBL/GenBank/DDBJ databases">
        <title>Deep-cultivation of Planctomycetes and their phenomic and genomic characterization uncovers novel biology.</title>
        <authorList>
            <person name="Wiegand S."/>
            <person name="Jogler M."/>
            <person name="Boedeker C."/>
            <person name="Pinto D."/>
            <person name="Vollmers J."/>
            <person name="Rivas-Marin E."/>
            <person name="Kohn T."/>
            <person name="Peeters S.H."/>
            <person name="Heuer A."/>
            <person name="Rast P."/>
            <person name="Oberbeckmann S."/>
            <person name="Bunk B."/>
            <person name="Jeske O."/>
            <person name="Meyerdierks A."/>
            <person name="Storesund J.E."/>
            <person name="Kallscheuer N."/>
            <person name="Luecker S."/>
            <person name="Lage O.M."/>
            <person name="Pohl T."/>
            <person name="Merkel B.J."/>
            <person name="Hornburger P."/>
            <person name="Mueller R.-W."/>
            <person name="Bruemmer F."/>
            <person name="Labrenz M."/>
            <person name="Spormann A.M."/>
            <person name="Op den Camp H."/>
            <person name="Overmann J."/>
            <person name="Amann R."/>
            <person name="Jetten M.S.M."/>
            <person name="Mascher T."/>
            <person name="Medema M.H."/>
            <person name="Devos D.P."/>
            <person name="Kaster A.-K."/>
            <person name="Ovreas L."/>
            <person name="Rohde M."/>
            <person name="Galperin M.Y."/>
            <person name="Jogler C."/>
        </authorList>
    </citation>
    <scope>NUCLEOTIDE SEQUENCE [LARGE SCALE GENOMIC DNA]</scope>
    <source>
        <strain evidence="1 2">Spa11</strain>
    </source>
</reference>
<evidence type="ECO:0000313" key="2">
    <source>
        <dbReference type="Proteomes" id="UP000316426"/>
    </source>
</evidence>
<accession>A0A518KA21</accession>
<evidence type="ECO:0000313" key="1">
    <source>
        <dbReference type="EMBL" id="QDV74630.1"/>
    </source>
</evidence>
<proteinExistence type="predicted"/>
<organism evidence="1 2">
    <name type="scientific">Botrimarina mediterranea</name>
    <dbReference type="NCBI Taxonomy" id="2528022"/>
    <lineage>
        <taxon>Bacteria</taxon>
        <taxon>Pseudomonadati</taxon>
        <taxon>Planctomycetota</taxon>
        <taxon>Planctomycetia</taxon>
        <taxon>Pirellulales</taxon>
        <taxon>Lacipirellulaceae</taxon>
        <taxon>Botrimarina</taxon>
    </lineage>
</organism>
<dbReference type="Proteomes" id="UP000316426">
    <property type="component" value="Chromosome"/>
</dbReference>
<name>A0A518KA21_9BACT</name>
<gene>
    <name evidence="1" type="ORF">Spa11_28360</name>
</gene>
<protein>
    <submittedName>
        <fullName evidence="1">Uncharacterized protein</fullName>
    </submittedName>
</protein>